<dbReference type="GO" id="GO:0030964">
    <property type="term" value="C:NADH dehydrogenase complex"/>
    <property type="evidence" value="ECO:0007669"/>
    <property type="project" value="TreeGrafter"/>
</dbReference>
<evidence type="ECO:0000256" key="12">
    <source>
        <dbReference type="HAMAP-Rule" id="MF_01456"/>
    </source>
</evidence>
<dbReference type="NCBIfam" id="NF004320">
    <property type="entry name" value="PRK05715.1-2"/>
    <property type="match status" value="1"/>
</dbReference>
<dbReference type="GO" id="GO:0042773">
    <property type="term" value="P:ATP synthesis coupled electron transport"/>
    <property type="evidence" value="ECO:0007669"/>
    <property type="project" value="InterPro"/>
</dbReference>
<dbReference type="NCBIfam" id="NF004319">
    <property type="entry name" value="PRK05715.1-1"/>
    <property type="match status" value="1"/>
</dbReference>
<comment type="subunit">
    <text evidence="12">NDH-1 is composed of 14 different subunits. Subunits NuoA, H, J, K, L, M, N constitute the membrane sector of the complex.</text>
</comment>
<dbReference type="Proteomes" id="UP000510842">
    <property type="component" value="Chromosome"/>
</dbReference>
<dbReference type="RefSeq" id="WP_180825001.1">
    <property type="nucleotide sequence ID" value="NZ_LR744089.1"/>
</dbReference>
<dbReference type="InterPro" id="IPR039428">
    <property type="entry name" value="NUOK/Mnh_C1-like"/>
</dbReference>
<feature type="transmembrane region" description="Helical" evidence="12">
    <location>
        <begin position="30"/>
        <end position="50"/>
    </location>
</feature>
<evidence type="ECO:0000256" key="11">
    <source>
        <dbReference type="ARBA" id="ARBA00023136"/>
    </source>
</evidence>
<evidence type="ECO:0000256" key="5">
    <source>
        <dbReference type="ARBA" id="ARBA00022692"/>
    </source>
</evidence>
<feature type="transmembrane region" description="Helical" evidence="12">
    <location>
        <begin position="62"/>
        <end position="83"/>
    </location>
</feature>
<keyword evidence="11 12" id="KW-0472">Membrane</keyword>
<evidence type="ECO:0000256" key="6">
    <source>
        <dbReference type="ARBA" id="ARBA00022719"/>
    </source>
</evidence>
<evidence type="ECO:0000256" key="2">
    <source>
        <dbReference type="ARBA" id="ARBA00004141"/>
    </source>
</evidence>
<proteinExistence type="inferred from homology"/>
<evidence type="ECO:0000313" key="14">
    <source>
        <dbReference type="Proteomes" id="UP000510842"/>
    </source>
</evidence>
<name>A0A6S6S053_9GAMM</name>
<keyword evidence="9 12" id="KW-0520">NAD</keyword>
<accession>A0A6S6S053</accession>
<organism evidence="13 14">
    <name type="scientific">Candidatus Portiera aleyrodidarum</name>
    <name type="common">primary endosymbiont of Bemisia tabaci</name>
    <dbReference type="NCBI Taxonomy" id="91844"/>
    <lineage>
        <taxon>Bacteria</taxon>
        <taxon>Pseudomonadati</taxon>
        <taxon>Pseudomonadota</taxon>
        <taxon>Gammaproteobacteria</taxon>
        <taxon>Candidatus Johnevansiales</taxon>
        <taxon>Candidatus Johnevansiaceae</taxon>
        <taxon>Candidatus Portiera</taxon>
    </lineage>
</organism>
<comment type="subcellular location">
    <subcellularLocation>
        <location evidence="12">Cell membrane</location>
        <topology evidence="12">Multi-pass membrane protein</topology>
    </subcellularLocation>
    <subcellularLocation>
        <location evidence="2">Membrane</location>
        <topology evidence="2">Multi-pass membrane protein</topology>
    </subcellularLocation>
</comment>
<evidence type="ECO:0000256" key="3">
    <source>
        <dbReference type="ARBA" id="ARBA00010519"/>
    </source>
</evidence>
<keyword evidence="6 12" id="KW-0874">Quinone</keyword>
<feature type="transmembrane region" description="Helical" evidence="12">
    <location>
        <begin position="6"/>
        <end position="25"/>
    </location>
</feature>
<comment type="similarity">
    <text evidence="3 12">Belongs to the complex I subunit 4L family.</text>
</comment>
<reference evidence="13 14" key="1">
    <citation type="submission" date="2019-12" db="EMBL/GenBank/DDBJ databases">
        <authorList>
            <person name="Santos-Garcia D."/>
            <person name="Santos-Garcia D."/>
            <person name="Santos-Garcia D."/>
        </authorList>
    </citation>
    <scope>NUCLEOTIDE SEQUENCE [LARGE SCALE GENOMIC DNA]</scope>
    <source>
        <strain evidence="13">PeMo</strain>
    </source>
</reference>
<evidence type="ECO:0000256" key="4">
    <source>
        <dbReference type="ARBA" id="ARBA00022448"/>
    </source>
</evidence>
<protein>
    <recommendedName>
        <fullName evidence="12">NADH-quinone oxidoreductase subunit K</fullName>
        <ecNumber evidence="12">7.1.1.-</ecNumber>
    </recommendedName>
    <alternativeName>
        <fullName evidence="12">NADH dehydrogenase I subunit K</fullName>
    </alternativeName>
    <alternativeName>
        <fullName evidence="12">NDH-1 subunit K</fullName>
    </alternativeName>
</protein>
<keyword evidence="14" id="KW-1185">Reference proteome</keyword>
<evidence type="ECO:0000313" key="13">
    <source>
        <dbReference type="EMBL" id="CAA3709316.1"/>
    </source>
</evidence>
<keyword evidence="8 12" id="KW-1133">Transmembrane helix</keyword>
<dbReference type="PANTHER" id="PTHR11434:SF16">
    <property type="entry name" value="NADH-UBIQUINONE OXIDOREDUCTASE CHAIN 4L"/>
    <property type="match status" value="1"/>
</dbReference>
<sequence length="102" mass="11499">MILIPIDHVLILSFILFVIGILGILIRRNIIFIFICLEIMLNSAAFVFVISGEFWGQPDGQIMFILIMTLAAAEISIGLALLIQLQKYFKSFDIDIISRLKG</sequence>
<dbReference type="Gene3D" id="1.10.287.3510">
    <property type="match status" value="1"/>
</dbReference>
<evidence type="ECO:0000256" key="8">
    <source>
        <dbReference type="ARBA" id="ARBA00022989"/>
    </source>
</evidence>
<dbReference type="AlphaFoldDB" id="A0A6S6S053"/>
<evidence type="ECO:0000256" key="1">
    <source>
        <dbReference type="ARBA" id="ARBA00002378"/>
    </source>
</evidence>
<gene>
    <name evidence="12 13" type="primary">nuoK</name>
    <name evidence="13" type="ORF">PEMO_0288</name>
</gene>
<dbReference type="FunFam" id="1.10.287.3510:FF:000001">
    <property type="entry name" value="NADH-quinone oxidoreductase subunit K"/>
    <property type="match status" value="1"/>
</dbReference>
<dbReference type="GO" id="GO:0050136">
    <property type="term" value="F:NADH dehydrogenase (quinone) (non-electrogenic) activity"/>
    <property type="evidence" value="ECO:0007669"/>
    <property type="project" value="UniProtKB-UniRule"/>
</dbReference>
<keyword evidence="12" id="KW-1003">Cell membrane</keyword>
<evidence type="ECO:0000256" key="7">
    <source>
        <dbReference type="ARBA" id="ARBA00022967"/>
    </source>
</evidence>
<evidence type="ECO:0000256" key="9">
    <source>
        <dbReference type="ARBA" id="ARBA00023027"/>
    </source>
</evidence>
<dbReference type="GO" id="GO:0048038">
    <property type="term" value="F:quinone binding"/>
    <property type="evidence" value="ECO:0007669"/>
    <property type="project" value="UniProtKB-KW"/>
</dbReference>
<comment type="function">
    <text evidence="1 12">NDH-1 shuttles electrons from NADH, via FMN and iron-sulfur (Fe-S) centers, to quinones in the respiratory chain. The immediate electron acceptor for the enzyme in this species is believed to be ubiquinone. Couples the redox reaction to proton translocation (for every two electrons transferred, four hydrogen ions are translocated across the cytoplasmic membrane), and thus conserves the redox energy in a proton gradient.</text>
</comment>
<dbReference type="EMBL" id="LR744089">
    <property type="protein sequence ID" value="CAA3709316.1"/>
    <property type="molecule type" value="Genomic_DNA"/>
</dbReference>
<evidence type="ECO:0000256" key="10">
    <source>
        <dbReference type="ARBA" id="ARBA00023075"/>
    </source>
</evidence>
<dbReference type="Pfam" id="PF00420">
    <property type="entry name" value="Oxidored_q2"/>
    <property type="match status" value="1"/>
</dbReference>
<keyword evidence="5 12" id="KW-0812">Transmembrane</keyword>
<dbReference type="GO" id="GO:0005886">
    <property type="term" value="C:plasma membrane"/>
    <property type="evidence" value="ECO:0007669"/>
    <property type="project" value="UniProtKB-SubCell"/>
</dbReference>
<dbReference type="HAMAP" id="MF_01456">
    <property type="entry name" value="NDH1_NuoK"/>
    <property type="match status" value="1"/>
</dbReference>
<comment type="catalytic activity">
    <reaction evidence="12">
        <text>a quinone + NADH + 5 H(+)(in) = a quinol + NAD(+) + 4 H(+)(out)</text>
        <dbReference type="Rhea" id="RHEA:57888"/>
        <dbReference type="ChEBI" id="CHEBI:15378"/>
        <dbReference type="ChEBI" id="CHEBI:24646"/>
        <dbReference type="ChEBI" id="CHEBI:57540"/>
        <dbReference type="ChEBI" id="CHEBI:57945"/>
        <dbReference type="ChEBI" id="CHEBI:132124"/>
    </reaction>
</comment>
<keyword evidence="7 12" id="KW-1278">Translocase</keyword>
<dbReference type="PANTHER" id="PTHR11434">
    <property type="entry name" value="NADH-UBIQUINONE OXIDOREDUCTASE SUBUNIT ND4L"/>
    <property type="match status" value="1"/>
</dbReference>
<dbReference type="InterPro" id="IPR001133">
    <property type="entry name" value="NADH_UbQ_OxRdtase_chain4L/K"/>
</dbReference>
<dbReference type="EC" id="7.1.1.-" evidence="12"/>
<keyword evidence="10 12" id="KW-0830">Ubiquinone</keyword>
<keyword evidence="4 12" id="KW-0813">Transport</keyword>